<keyword evidence="3" id="KW-1185">Reference proteome</keyword>
<evidence type="ECO:0000256" key="1">
    <source>
        <dbReference type="SAM" id="Phobius"/>
    </source>
</evidence>
<proteinExistence type="predicted"/>
<dbReference type="AlphaFoldDB" id="A0A6I7D5J2"/>
<feature type="transmembrane region" description="Helical" evidence="1">
    <location>
        <begin position="74"/>
        <end position="94"/>
    </location>
</feature>
<feature type="transmembrane region" description="Helical" evidence="1">
    <location>
        <begin position="168"/>
        <end position="190"/>
    </location>
</feature>
<keyword evidence="1" id="KW-1133">Transmembrane helix</keyword>
<name>A0A6I7D5J2_9GAMM</name>
<evidence type="ECO:0000313" key="2">
    <source>
        <dbReference type="EMBL" id="QHN10035.1"/>
    </source>
</evidence>
<dbReference type="RefSeq" id="WP_109373517.1">
    <property type="nucleotide sequence ID" value="NZ_CP043925.1"/>
</dbReference>
<feature type="transmembrane region" description="Helical" evidence="1">
    <location>
        <begin position="114"/>
        <end position="147"/>
    </location>
</feature>
<keyword evidence="1" id="KW-0812">Transmembrane</keyword>
<reference evidence="2 3" key="1">
    <citation type="submission" date="2019-09" db="EMBL/GenBank/DDBJ databases">
        <title>Emergence of a chromosome-mediated tetracycline resistance gene in Proteus strain.</title>
        <authorList>
            <person name="He D."/>
            <person name="Wang L."/>
        </authorList>
    </citation>
    <scope>NUCLEOTIDE SEQUENCE [LARGE SCALE GENOMIC DNA]</scope>
    <source>
        <strain evidence="2 3">T60</strain>
    </source>
</reference>
<dbReference type="Proteomes" id="UP000464700">
    <property type="component" value="Chromosome"/>
</dbReference>
<dbReference type="KEGG" id="pcol:F1325_05990"/>
<protein>
    <recommendedName>
        <fullName evidence="4">Transmembrane protein</fullName>
    </recommendedName>
</protein>
<dbReference type="NCBIfam" id="NF041043">
    <property type="entry name" value="BPSS1780_fam"/>
    <property type="match status" value="1"/>
</dbReference>
<keyword evidence="1" id="KW-0472">Membrane</keyword>
<evidence type="ECO:0000313" key="3">
    <source>
        <dbReference type="Proteomes" id="UP000464700"/>
    </source>
</evidence>
<dbReference type="EMBL" id="CP043925">
    <property type="protein sequence ID" value="QHN10035.1"/>
    <property type="molecule type" value="Genomic_DNA"/>
</dbReference>
<dbReference type="InterPro" id="IPR047798">
    <property type="entry name" value="BPSS1780-like"/>
</dbReference>
<sequence>MEQDNNSSLTEPQEVFTPIPQARGASGGVRWLGLGWDLIKERFWMWVGVIIIYFIVSLIISTILGFIPLIGPIISPFITTVLATGLIAIAHQQYETQRMDVDNLFFGFYNKRYLSIMGAYGISFLILLFGIILAVIISGAAMMDVIYAASSDYSEEIIAEMMADNTSGFTLFIIIIAIFGTISTAAYWFVPALVLVNGYKALPAVKASLSAVKINLAGGFFFFILLLFILVVSIIPFGLGLLITIPLSYTAMYGSYRDVFYHHNVGNQGNNGGIGGNGGNGTISLNKTAESNIGKLVS</sequence>
<evidence type="ECO:0008006" key="4">
    <source>
        <dbReference type="Google" id="ProtNLM"/>
    </source>
</evidence>
<gene>
    <name evidence="2" type="ORF">F1325_05990</name>
</gene>
<accession>A0A6I7D5J2</accession>
<feature type="transmembrane region" description="Helical" evidence="1">
    <location>
        <begin position="43"/>
        <end position="67"/>
    </location>
</feature>
<organism evidence="2 3">
    <name type="scientific">Proteus columbae</name>
    <dbReference type="NCBI Taxonomy" id="1987580"/>
    <lineage>
        <taxon>Bacteria</taxon>
        <taxon>Pseudomonadati</taxon>
        <taxon>Pseudomonadota</taxon>
        <taxon>Gammaproteobacteria</taxon>
        <taxon>Enterobacterales</taxon>
        <taxon>Morganellaceae</taxon>
        <taxon>Proteus</taxon>
    </lineage>
</organism>
<feature type="transmembrane region" description="Helical" evidence="1">
    <location>
        <begin position="220"/>
        <end position="247"/>
    </location>
</feature>